<evidence type="ECO:0000256" key="5">
    <source>
        <dbReference type="SAM" id="MobiDB-lite"/>
    </source>
</evidence>
<reference evidence="7" key="2">
    <citation type="submission" date="2025-08" db="UniProtKB">
        <authorList>
            <consortium name="Ensembl"/>
        </authorList>
    </citation>
    <scope>IDENTIFICATION</scope>
</reference>
<dbReference type="GO" id="GO:0005615">
    <property type="term" value="C:extracellular space"/>
    <property type="evidence" value="ECO:0007669"/>
    <property type="project" value="TreeGrafter"/>
</dbReference>
<evidence type="ECO:0000259" key="6">
    <source>
        <dbReference type="PROSITE" id="PS52033"/>
    </source>
</evidence>
<feature type="compositionally biased region" description="Polar residues" evidence="5">
    <location>
        <begin position="8"/>
        <end position="20"/>
    </location>
</feature>
<protein>
    <recommendedName>
        <fullName evidence="6">Cystatin LXN-type domain-containing protein</fullName>
    </recommendedName>
</protein>
<feature type="region of interest" description="Disordered" evidence="5">
    <location>
        <begin position="1"/>
        <end position="20"/>
    </location>
</feature>
<dbReference type="Ensembl" id="ENSDCDT00010060301.1">
    <property type="protein sequence ID" value="ENSDCDP00010049886.1"/>
    <property type="gene ID" value="ENSDCDG00010029731.1"/>
</dbReference>
<keyword evidence="3" id="KW-0677">Repeat</keyword>
<dbReference type="SUPFAM" id="SSF54403">
    <property type="entry name" value="Cystatin/monellin"/>
    <property type="match status" value="2"/>
</dbReference>
<gene>
    <name evidence="7" type="primary">LXN</name>
</gene>
<reference evidence="7" key="3">
    <citation type="submission" date="2025-09" db="UniProtKB">
        <authorList>
            <consortium name="Ensembl"/>
        </authorList>
    </citation>
    <scope>IDENTIFICATION</scope>
</reference>
<evidence type="ECO:0000313" key="8">
    <source>
        <dbReference type="Proteomes" id="UP000694580"/>
    </source>
</evidence>
<comment type="similarity">
    <text evidence="1 4">Belongs to the protease inhibitor I47 (latexin) family.</text>
</comment>
<feature type="domain" description="Cystatin LXN-type" evidence="6">
    <location>
        <begin position="65"/>
        <end position="155"/>
    </location>
</feature>
<dbReference type="PANTHER" id="PTHR28591">
    <property type="entry name" value="LATEXIN"/>
    <property type="match status" value="1"/>
</dbReference>
<dbReference type="InterPro" id="IPR046350">
    <property type="entry name" value="Cystatin_sf"/>
</dbReference>
<dbReference type="AlphaFoldDB" id="A0AAY4DZC1"/>
<evidence type="ECO:0000256" key="4">
    <source>
        <dbReference type="PROSITE-ProRule" id="PRU01377"/>
    </source>
</evidence>
<dbReference type="Gene3D" id="3.10.450.10">
    <property type="match status" value="2"/>
</dbReference>
<keyword evidence="2 4" id="KW-0646">Protease inhibitor</keyword>
<evidence type="ECO:0000256" key="3">
    <source>
        <dbReference type="ARBA" id="ARBA00022737"/>
    </source>
</evidence>
<dbReference type="InterPro" id="IPR049897">
    <property type="entry name" value="CYSTATIN_LXN"/>
</dbReference>
<dbReference type="InterPro" id="IPR009684">
    <property type="entry name" value="Latexin"/>
</dbReference>
<feature type="domain" description="Cystatin LXN-type" evidence="6">
    <location>
        <begin position="171"/>
        <end position="276"/>
    </location>
</feature>
<accession>A0AAY4DZC1</accession>
<dbReference type="GeneTree" id="ENSGT00530000063813"/>
<evidence type="ECO:0000256" key="2">
    <source>
        <dbReference type="ARBA" id="ARBA00022690"/>
    </source>
</evidence>
<dbReference type="PROSITE" id="PS52033">
    <property type="entry name" value="CYSTATIN_LXN"/>
    <property type="match status" value="2"/>
</dbReference>
<proteinExistence type="inferred from homology"/>
<dbReference type="Pfam" id="PF06907">
    <property type="entry name" value="LXN"/>
    <property type="match status" value="1"/>
</dbReference>
<name>A0AAY4DZC1_9TELE</name>
<dbReference type="Proteomes" id="UP000694580">
    <property type="component" value="Chromosome 19"/>
</dbReference>
<evidence type="ECO:0000256" key="1">
    <source>
        <dbReference type="ARBA" id="ARBA00010083"/>
    </source>
</evidence>
<dbReference type="PANTHER" id="PTHR28591:SF1">
    <property type="entry name" value="LATEXIN"/>
    <property type="match status" value="1"/>
</dbReference>
<sequence>MCEWEPGISTQFPSTPGNQTEAAPSNLVLCLLKQGQSPVERRLTPHTPAASPSVPGQEDIQAAMPVEELDPSHYPATRAAKVAEHFINTRYGSPFAWFGSSGVKKAGLEFTLKEMTRNDMGLCSAEVLFHRADERKPPQVQCTCSGAFQVNTSAEEEDLYQRLRNATSLLSGSDIPNSVGHIDPEMAPFWHLGGVASSFIMLRESNESTLLNMAHIDNFTQMETKDAQLMFQYDILLHDMVSQEILKWKLLLSWSPDGGVKVLEAEWDPKCHKILFLHLFIIFLIYPNKTIY</sequence>
<dbReference type="GO" id="GO:0008191">
    <property type="term" value="F:metalloendopeptidase inhibitor activity"/>
    <property type="evidence" value="ECO:0007669"/>
    <property type="project" value="UniProtKB-UniRule"/>
</dbReference>
<keyword evidence="8" id="KW-1185">Reference proteome</keyword>
<reference evidence="7 8" key="1">
    <citation type="submission" date="2020-06" db="EMBL/GenBank/DDBJ databases">
        <authorList>
            <consortium name="Wellcome Sanger Institute Data Sharing"/>
        </authorList>
    </citation>
    <scope>NUCLEOTIDE SEQUENCE [LARGE SCALE GENOMIC DNA]</scope>
</reference>
<organism evidence="7 8">
    <name type="scientific">Denticeps clupeoides</name>
    <name type="common">denticle herring</name>
    <dbReference type="NCBI Taxonomy" id="299321"/>
    <lineage>
        <taxon>Eukaryota</taxon>
        <taxon>Metazoa</taxon>
        <taxon>Chordata</taxon>
        <taxon>Craniata</taxon>
        <taxon>Vertebrata</taxon>
        <taxon>Euteleostomi</taxon>
        <taxon>Actinopterygii</taxon>
        <taxon>Neopterygii</taxon>
        <taxon>Teleostei</taxon>
        <taxon>Clupei</taxon>
        <taxon>Clupeiformes</taxon>
        <taxon>Denticipitoidei</taxon>
        <taxon>Denticipitidae</taxon>
        <taxon>Denticeps</taxon>
    </lineage>
</organism>
<evidence type="ECO:0000313" key="7">
    <source>
        <dbReference type="Ensembl" id="ENSDCDP00010049886.1"/>
    </source>
</evidence>